<dbReference type="GO" id="GO:0006260">
    <property type="term" value="P:DNA replication"/>
    <property type="evidence" value="ECO:0007669"/>
    <property type="project" value="TreeGrafter"/>
</dbReference>
<accession>X1T1C0</accession>
<proteinExistence type="predicted"/>
<dbReference type="CDD" id="cd00009">
    <property type="entry name" value="AAA"/>
    <property type="match status" value="1"/>
</dbReference>
<comment type="caution">
    <text evidence="2">The sequence shown here is derived from an EMBL/GenBank/DDBJ whole genome shotgun (WGS) entry which is preliminary data.</text>
</comment>
<evidence type="ECO:0000259" key="1">
    <source>
        <dbReference type="Pfam" id="PF01695"/>
    </source>
</evidence>
<evidence type="ECO:0000313" key="2">
    <source>
        <dbReference type="EMBL" id="GAI98953.1"/>
    </source>
</evidence>
<reference evidence="2" key="1">
    <citation type="journal article" date="2014" name="Front. Microbiol.">
        <title>High frequency of phylogenetically diverse reductive dehalogenase-homologous genes in deep subseafloor sedimentary metagenomes.</title>
        <authorList>
            <person name="Kawai M."/>
            <person name="Futagami T."/>
            <person name="Toyoda A."/>
            <person name="Takaki Y."/>
            <person name="Nishi S."/>
            <person name="Hori S."/>
            <person name="Arai W."/>
            <person name="Tsubouchi T."/>
            <person name="Morono Y."/>
            <person name="Uchiyama I."/>
            <person name="Ito T."/>
            <person name="Fujiyama A."/>
            <person name="Inagaki F."/>
            <person name="Takami H."/>
        </authorList>
    </citation>
    <scope>NUCLEOTIDE SEQUENCE</scope>
    <source>
        <strain evidence="2">Expedition CK06-06</strain>
    </source>
</reference>
<dbReference type="SUPFAM" id="SSF52540">
    <property type="entry name" value="P-loop containing nucleoside triphosphate hydrolases"/>
    <property type="match status" value="1"/>
</dbReference>
<protein>
    <recommendedName>
        <fullName evidence="1">IstB-like ATP-binding domain-containing protein</fullName>
    </recommendedName>
</protein>
<dbReference type="PANTHER" id="PTHR30050:SF4">
    <property type="entry name" value="ATP-BINDING PROTEIN RV3427C IN INSERTION SEQUENCE-RELATED"/>
    <property type="match status" value="1"/>
</dbReference>
<dbReference type="Gene3D" id="3.40.50.300">
    <property type="entry name" value="P-loop containing nucleotide triphosphate hydrolases"/>
    <property type="match status" value="1"/>
</dbReference>
<sequence length="187" mass="21288">MNISKELKEVMVTLRLSGIVATLPDRISYAVSKKLSHEEFLEMIFFDEREKRQARLLNTKMKKAGVDANIESYSWDTTTVYDRSLARKLFSLAFVEAHSSVLIFGPTGVGKTFLAKHLAFACLKAGYSVTFARADKLFKHLRLSAIDGTYERTIGSYLRPDILIIDDFGIKEMTREEAGEFYEIILE</sequence>
<organism evidence="2">
    <name type="scientific">marine sediment metagenome</name>
    <dbReference type="NCBI Taxonomy" id="412755"/>
    <lineage>
        <taxon>unclassified sequences</taxon>
        <taxon>metagenomes</taxon>
        <taxon>ecological metagenomes</taxon>
    </lineage>
</organism>
<feature type="domain" description="IstB-like ATP-binding" evidence="1">
    <location>
        <begin position="13"/>
        <end position="185"/>
    </location>
</feature>
<feature type="non-terminal residue" evidence="2">
    <location>
        <position position="187"/>
    </location>
</feature>
<dbReference type="InterPro" id="IPR002611">
    <property type="entry name" value="IstB_ATP-bd"/>
</dbReference>
<dbReference type="EMBL" id="BARW01018438">
    <property type="protein sequence ID" value="GAI98953.1"/>
    <property type="molecule type" value="Genomic_DNA"/>
</dbReference>
<gene>
    <name evidence="2" type="ORF">S12H4_31562</name>
</gene>
<dbReference type="GO" id="GO:0005524">
    <property type="term" value="F:ATP binding"/>
    <property type="evidence" value="ECO:0007669"/>
    <property type="project" value="InterPro"/>
</dbReference>
<dbReference type="InterPro" id="IPR027417">
    <property type="entry name" value="P-loop_NTPase"/>
</dbReference>
<dbReference type="PANTHER" id="PTHR30050">
    <property type="entry name" value="CHROMOSOMAL REPLICATION INITIATOR PROTEIN DNAA"/>
    <property type="match status" value="1"/>
</dbReference>
<name>X1T1C0_9ZZZZ</name>
<dbReference type="Pfam" id="PF01695">
    <property type="entry name" value="IstB_IS21"/>
    <property type="match status" value="1"/>
</dbReference>
<dbReference type="AlphaFoldDB" id="X1T1C0"/>